<gene>
    <name evidence="2" type="ORF">URODEC1_LOCUS70077</name>
</gene>
<organism evidence="2 3">
    <name type="scientific">Urochloa decumbens</name>
    <dbReference type="NCBI Taxonomy" id="240449"/>
    <lineage>
        <taxon>Eukaryota</taxon>
        <taxon>Viridiplantae</taxon>
        <taxon>Streptophyta</taxon>
        <taxon>Embryophyta</taxon>
        <taxon>Tracheophyta</taxon>
        <taxon>Spermatophyta</taxon>
        <taxon>Magnoliopsida</taxon>
        <taxon>Liliopsida</taxon>
        <taxon>Poales</taxon>
        <taxon>Poaceae</taxon>
        <taxon>PACMAD clade</taxon>
        <taxon>Panicoideae</taxon>
        <taxon>Panicodae</taxon>
        <taxon>Paniceae</taxon>
        <taxon>Melinidinae</taxon>
        <taxon>Urochloa</taxon>
    </lineage>
</organism>
<name>A0ABC9BZV6_9POAL</name>
<keyword evidence="1" id="KW-0472">Membrane</keyword>
<evidence type="ECO:0000256" key="1">
    <source>
        <dbReference type="SAM" id="Phobius"/>
    </source>
</evidence>
<reference evidence="2" key="1">
    <citation type="submission" date="2024-10" db="EMBL/GenBank/DDBJ databases">
        <authorList>
            <person name="Ryan C."/>
        </authorList>
    </citation>
    <scope>NUCLEOTIDE SEQUENCE [LARGE SCALE GENOMIC DNA]</scope>
</reference>
<dbReference type="EMBL" id="OZ075138">
    <property type="protein sequence ID" value="CAL5010620.1"/>
    <property type="molecule type" value="Genomic_DNA"/>
</dbReference>
<evidence type="ECO:0000313" key="2">
    <source>
        <dbReference type="EMBL" id="CAL5010620.1"/>
    </source>
</evidence>
<sequence>MMKMMSTTLPLMSTLGSRPRAAGLVILLISAGAGGFALLLCFAGVLAGANLVPVGVHMAHDDLAPVVPAVFDGARALAAFLRRHLAVVGLVLASSAFTAVSCEPDADPVLCFAMLLLGLSLINNGVSELLVIR</sequence>
<feature type="transmembrane region" description="Helical" evidence="1">
    <location>
        <begin position="109"/>
        <end position="132"/>
    </location>
</feature>
<evidence type="ECO:0000313" key="3">
    <source>
        <dbReference type="Proteomes" id="UP001497457"/>
    </source>
</evidence>
<keyword evidence="3" id="KW-1185">Reference proteome</keyword>
<dbReference type="Proteomes" id="UP001497457">
    <property type="component" value="Chromosome 28b"/>
</dbReference>
<proteinExistence type="predicted"/>
<keyword evidence="1" id="KW-1133">Transmembrane helix</keyword>
<dbReference type="AlphaFoldDB" id="A0ABC9BZV6"/>
<keyword evidence="1" id="KW-0812">Transmembrane</keyword>
<protein>
    <submittedName>
        <fullName evidence="2">Uncharacterized protein</fullName>
    </submittedName>
</protein>
<accession>A0ABC9BZV6</accession>